<proteinExistence type="predicted"/>
<protein>
    <recommendedName>
        <fullName evidence="3">Phospholipid/glycerol acyltransferase domain-containing protein</fullName>
    </recommendedName>
</protein>
<comment type="caution">
    <text evidence="4">The sequence shown here is derived from an EMBL/GenBank/DDBJ whole genome shotgun (WGS) entry which is preliminary data.</text>
</comment>
<dbReference type="InterPro" id="IPR002123">
    <property type="entry name" value="Plipid/glycerol_acylTrfase"/>
</dbReference>
<dbReference type="GO" id="GO:0003841">
    <property type="term" value="F:1-acylglycerol-3-phosphate O-acyltransferase activity"/>
    <property type="evidence" value="ECO:0007669"/>
    <property type="project" value="TreeGrafter"/>
</dbReference>
<gene>
    <name evidence="4" type="ORF">A3H02_02130</name>
</gene>
<evidence type="ECO:0000256" key="2">
    <source>
        <dbReference type="ARBA" id="ARBA00023315"/>
    </source>
</evidence>
<keyword evidence="2" id="KW-0012">Acyltransferase</keyword>
<evidence type="ECO:0000259" key="3">
    <source>
        <dbReference type="SMART" id="SM00563"/>
    </source>
</evidence>
<dbReference type="GO" id="GO:0006654">
    <property type="term" value="P:phosphatidic acid biosynthetic process"/>
    <property type="evidence" value="ECO:0007669"/>
    <property type="project" value="TreeGrafter"/>
</dbReference>
<dbReference type="CDD" id="cd07989">
    <property type="entry name" value="LPLAT_AGPAT-like"/>
    <property type="match status" value="1"/>
</dbReference>
<reference evidence="4 5" key="1">
    <citation type="journal article" date="2016" name="Nat. Commun.">
        <title>Thousands of microbial genomes shed light on interconnected biogeochemical processes in an aquifer system.</title>
        <authorList>
            <person name="Anantharaman K."/>
            <person name="Brown C.T."/>
            <person name="Hug L.A."/>
            <person name="Sharon I."/>
            <person name="Castelle C.J."/>
            <person name="Probst A.J."/>
            <person name="Thomas B.C."/>
            <person name="Singh A."/>
            <person name="Wilkins M.J."/>
            <person name="Karaoz U."/>
            <person name="Brodie E.L."/>
            <person name="Williams K.H."/>
            <person name="Hubbard S.S."/>
            <person name="Banfield J.F."/>
        </authorList>
    </citation>
    <scope>NUCLEOTIDE SEQUENCE [LARGE SCALE GENOMIC DNA]</scope>
</reference>
<dbReference type="Proteomes" id="UP000176787">
    <property type="component" value="Unassembled WGS sequence"/>
</dbReference>
<dbReference type="SUPFAM" id="SSF69593">
    <property type="entry name" value="Glycerol-3-phosphate (1)-acyltransferase"/>
    <property type="match status" value="1"/>
</dbReference>
<dbReference type="AlphaFoldDB" id="A0A1G2F3U0"/>
<dbReference type="PANTHER" id="PTHR10434:SF40">
    <property type="entry name" value="1-ACYL-SN-GLYCEROL-3-PHOSPHATE ACYLTRANSFERASE"/>
    <property type="match status" value="1"/>
</dbReference>
<evidence type="ECO:0000313" key="4">
    <source>
        <dbReference type="EMBL" id="OGZ32756.1"/>
    </source>
</evidence>
<dbReference type="EMBL" id="MHMS01000002">
    <property type="protein sequence ID" value="OGZ32756.1"/>
    <property type="molecule type" value="Genomic_DNA"/>
</dbReference>
<evidence type="ECO:0000313" key="5">
    <source>
        <dbReference type="Proteomes" id="UP000176787"/>
    </source>
</evidence>
<dbReference type="SMART" id="SM00563">
    <property type="entry name" value="PlsC"/>
    <property type="match status" value="1"/>
</dbReference>
<organism evidence="4 5">
    <name type="scientific">Candidatus Niyogibacteria bacterium RIFCSPLOWO2_12_FULL_41_13</name>
    <dbReference type="NCBI Taxonomy" id="1801726"/>
    <lineage>
        <taxon>Bacteria</taxon>
        <taxon>Candidatus Niyogiibacteriota</taxon>
    </lineage>
</organism>
<feature type="domain" description="Phospholipid/glycerol acyltransferase" evidence="3">
    <location>
        <begin position="40"/>
        <end position="158"/>
    </location>
</feature>
<dbReference type="STRING" id="1801726.A3H02_02130"/>
<keyword evidence="1" id="KW-0808">Transferase</keyword>
<sequence length="217" mass="24599">MNWRKIVWMFFWPLYRLFAELFFQFEIKGGENLKNLKKPFILAANHASYLDGEFIVVAFPWNSEFFPIRYMAAEYYYKKLFLGSILWLLGGFQVVQGIGLDESLAPAVSLLLKNSDVVGVFPEGKITKDGNFGEGKPGVAYLALKTNLPVLPVNISGSFGLNNIKTVVFGRKKVGITFGKPFYLKDYVGEHNPDPEKDKEILIKGTKIVMEKIKDTL</sequence>
<evidence type="ECO:0000256" key="1">
    <source>
        <dbReference type="ARBA" id="ARBA00022679"/>
    </source>
</evidence>
<dbReference type="Pfam" id="PF01553">
    <property type="entry name" value="Acyltransferase"/>
    <property type="match status" value="1"/>
</dbReference>
<dbReference type="PANTHER" id="PTHR10434">
    <property type="entry name" value="1-ACYL-SN-GLYCEROL-3-PHOSPHATE ACYLTRANSFERASE"/>
    <property type="match status" value="1"/>
</dbReference>
<name>A0A1G2F3U0_9BACT</name>
<accession>A0A1G2F3U0</accession>